<dbReference type="Proteomes" id="UP000005632">
    <property type="component" value="Chromosome"/>
</dbReference>
<keyword evidence="3" id="KW-0547">Nucleotide-binding</keyword>
<dbReference type="Gene3D" id="3.40.980.20">
    <property type="entry name" value="Four-carbon acid sugar kinase, nucleotide binding domain"/>
    <property type="match status" value="1"/>
</dbReference>
<feature type="domain" description="Four-carbon acid sugar kinase nucleotide binding" evidence="8">
    <location>
        <begin position="230"/>
        <end position="393"/>
    </location>
</feature>
<reference evidence="9 10" key="1">
    <citation type="submission" date="2011-11" db="EMBL/GenBank/DDBJ databases">
        <title>Complete sequence of Spirochaeta sp. grapes.</title>
        <authorList>
            <consortium name="US DOE Joint Genome Institute"/>
            <person name="Lucas S."/>
            <person name="Han J."/>
            <person name="Lapidus A."/>
            <person name="Cheng J.-F."/>
            <person name="Goodwin L."/>
            <person name="Pitluck S."/>
            <person name="Peters L."/>
            <person name="Ovchinnikova G."/>
            <person name="Munk A.C."/>
            <person name="Detter J.C."/>
            <person name="Han C."/>
            <person name="Tapia R."/>
            <person name="Land M."/>
            <person name="Hauser L."/>
            <person name="Kyrpides N."/>
            <person name="Ivanova N."/>
            <person name="Pagani I."/>
            <person name="Ritalahtilisa K."/>
            <person name="Loeffler F."/>
            <person name="Woyke T."/>
        </authorList>
    </citation>
    <scope>NUCLEOTIDE SEQUENCE [LARGE SCALE GENOMIC DNA]</scope>
    <source>
        <strain evidence="10">ATCC BAA-1885 / DSM 22778 / Grapes</strain>
    </source>
</reference>
<keyword evidence="2" id="KW-0808">Transferase</keyword>
<organism evidence="9 10">
    <name type="scientific">Sphaerochaeta pleomorpha (strain ATCC BAA-1885 / DSM 22778 / Grapes)</name>
    <dbReference type="NCBI Taxonomy" id="158190"/>
    <lineage>
        <taxon>Bacteria</taxon>
        <taxon>Pseudomonadati</taxon>
        <taxon>Spirochaetota</taxon>
        <taxon>Spirochaetia</taxon>
        <taxon>Spirochaetales</taxon>
        <taxon>Sphaerochaetaceae</taxon>
        <taxon>Sphaerochaeta</taxon>
    </lineage>
</organism>
<evidence type="ECO:0000256" key="1">
    <source>
        <dbReference type="ARBA" id="ARBA00005715"/>
    </source>
</evidence>
<dbReference type="Pfam" id="PF17042">
    <property type="entry name" value="NBD_C"/>
    <property type="match status" value="1"/>
</dbReference>
<name>G8QYY0_SPHPG</name>
<sequence length="399" mass="43311">MLELVIIADDLTGALDTGVQFAKNGYSTALQVVTTRYLIEIPSPDIEVLIIDAEQRHLSDAKAEEKIIALVTQIKAFSPHYLFVKTDSGLRGPIGASLQAASLVYGNEPLAFIPSFPQLGRIAIDGKYFVEGKPVRESVFGRDPLNPVTITAIKDLFPSSVLLSDDESSGIHIYDSATTEEIANLVSRLLSAKVRLFAGCAALGGELVKKLRPDIDCPSQPLDTAKPLCILSGSLNAITQRQLESAEATGLVRFQLEPEDLFSDSWMENTFLEDIAAALEKGSNIAIDPGISDQQRMKTYLQENAIDDTRASRHIVSVLAQIVALLHAKELLSEHQLMVIGGDTLLAVLEHLQFKELLPLGELERGVVYSRLATGKGAMMLISKSGGFGTVQTIENLMR</sequence>
<evidence type="ECO:0000256" key="4">
    <source>
        <dbReference type="ARBA" id="ARBA00022777"/>
    </source>
</evidence>
<evidence type="ECO:0000256" key="6">
    <source>
        <dbReference type="ARBA" id="ARBA00023277"/>
    </source>
</evidence>
<dbReference type="SUPFAM" id="SSF142764">
    <property type="entry name" value="YgbK-like"/>
    <property type="match status" value="1"/>
</dbReference>
<dbReference type="Gene3D" id="3.40.50.10840">
    <property type="entry name" value="Putative sugar-binding, N-terminal domain"/>
    <property type="match status" value="1"/>
</dbReference>
<dbReference type="STRING" id="158190.SpiGrapes_3092"/>
<comment type="similarity">
    <text evidence="1">Belongs to the four-carbon acid sugar kinase family.</text>
</comment>
<evidence type="ECO:0000259" key="7">
    <source>
        <dbReference type="Pfam" id="PF07005"/>
    </source>
</evidence>
<dbReference type="InterPro" id="IPR010737">
    <property type="entry name" value="4-carb_acid_sugar_kinase_N"/>
</dbReference>
<dbReference type="Pfam" id="PF07005">
    <property type="entry name" value="SBD_N"/>
    <property type="match status" value="1"/>
</dbReference>
<evidence type="ECO:0000256" key="5">
    <source>
        <dbReference type="ARBA" id="ARBA00022840"/>
    </source>
</evidence>
<dbReference type="GO" id="GO:0016301">
    <property type="term" value="F:kinase activity"/>
    <property type="evidence" value="ECO:0007669"/>
    <property type="project" value="UniProtKB-KW"/>
</dbReference>
<evidence type="ECO:0000313" key="9">
    <source>
        <dbReference type="EMBL" id="AEV30839.1"/>
    </source>
</evidence>
<dbReference type="AlphaFoldDB" id="G8QYY0"/>
<dbReference type="EMBL" id="CP003155">
    <property type="protein sequence ID" value="AEV30839.1"/>
    <property type="molecule type" value="Genomic_DNA"/>
</dbReference>
<dbReference type="InterPro" id="IPR031475">
    <property type="entry name" value="NBD_C"/>
</dbReference>
<dbReference type="eggNOG" id="COG3395">
    <property type="taxonomic scope" value="Bacteria"/>
</dbReference>
<evidence type="ECO:0000313" key="10">
    <source>
        <dbReference type="Proteomes" id="UP000005632"/>
    </source>
</evidence>
<accession>G8QYY0</accession>
<feature type="domain" description="Four-carbon acid sugar kinase N-terminal" evidence="7">
    <location>
        <begin position="4"/>
        <end position="157"/>
    </location>
</feature>
<dbReference type="RefSeq" id="WP_014271678.1">
    <property type="nucleotide sequence ID" value="NC_016633.1"/>
</dbReference>
<dbReference type="InterPro" id="IPR037051">
    <property type="entry name" value="4-carb_acid_sugar_kinase_N_sf"/>
</dbReference>
<dbReference type="HOGENOM" id="CLU_029424_0_1_12"/>
<protein>
    <recommendedName>
        <fullName evidence="11">Four-carbon acid sugar kinase family protein</fullName>
    </recommendedName>
</protein>
<evidence type="ECO:0000256" key="3">
    <source>
        <dbReference type="ARBA" id="ARBA00022741"/>
    </source>
</evidence>
<evidence type="ECO:0008006" key="11">
    <source>
        <dbReference type="Google" id="ProtNLM"/>
    </source>
</evidence>
<keyword evidence="10" id="KW-1185">Reference proteome</keyword>
<gene>
    <name evidence="9" type="ordered locus">SpiGrapes_3092</name>
</gene>
<keyword evidence="5" id="KW-0067">ATP-binding</keyword>
<keyword evidence="4" id="KW-0418">Kinase</keyword>
<dbReference type="InterPro" id="IPR042213">
    <property type="entry name" value="NBD_C_sf"/>
</dbReference>
<evidence type="ECO:0000259" key="8">
    <source>
        <dbReference type="Pfam" id="PF17042"/>
    </source>
</evidence>
<proteinExistence type="inferred from homology"/>
<evidence type="ECO:0000256" key="2">
    <source>
        <dbReference type="ARBA" id="ARBA00022679"/>
    </source>
</evidence>
<keyword evidence="6" id="KW-0119">Carbohydrate metabolism</keyword>
<dbReference type="KEGG" id="sgp:SpiGrapes_3092"/>
<dbReference type="GO" id="GO:0005524">
    <property type="term" value="F:ATP binding"/>
    <property type="evidence" value="ECO:0007669"/>
    <property type="project" value="UniProtKB-KW"/>
</dbReference>